<dbReference type="Proteomes" id="UP000257139">
    <property type="component" value="Chromosome CBM2594_b"/>
</dbReference>
<name>A0A7Z7JE21_9BURK</name>
<sequence length="25" mass="2870">MPDFPHRQRNLGHHGAVLATFAYSF</sequence>
<evidence type="ECO:0000313" key="2">
    <source>
        <dbReference type="Proteomes" id="UP000257139"/>
    </source>
</evidence>
<proteinExistence type="predicted"/>
<dbReference type="AlphaFoldDB" id="A0A7Z7JE21"/>
<dbReference type="EMBL" id="LT978514">
    <property type="protein sequence ID" value="SPC23476.1"/>
    <property type="molecule type" value="Genomic_DNA"/>
</dbReference>
<organism evidence="1 2">
    <name type="scientific">Cupriavidus taiwanensis</name>
    <dbReference type="NCBI Taxonomy" id="164546"/>
    <lineage>
        <taxon>Bacteria</taxon>
        <taxon>Pseudomonadati</taxon>
        <taxon>Pseudomonadota</taxon>
        <taxon>Betaproteobacteria</taxon>
        <taxon>Burkholderiales</taxon>
        <taxon>Burkholderiaceae</taxon>
        <taxon>Cupriavidus</taxon>
    </lineage>
</organism>
<protein>
    <submittedName>
        <fullName evidence="1">Uncharacterized protein</fullName>
    </submittedName>
</protein>
<reference evidence="1 2" key="1">
    <citation type="submission" date="2018-01" db="EMBL/GenBank/DDBJ databases">
        <authorList>
            <person name="Clerissi C."/>
        </authorList>
    </citation>
    <scope>NUCLEOTIDE SEQUENCE [LARGE SCALE GENOMIC DNA]</scope>
    <source>
        <strain evidence="1">Cupriavidus taiwanensis STM 6021</strain>
    </source>
</reference>
<evidence type="ECO:0000313" key="1">
    <source>
        <dbReference type="EMBL" id="SPC23476.1"/>
    </source>
</evidence>
<accession>A0A7Z7JE21</accession>
<gene>
    <name evidence="1" type="ORF">CBM2594_B80016</name>
</gene>